<reference evidence="1" key="1">
    <citation type="submission" date="2014-11" db="EMBL/GenBank/DDBJ databases">
        <authorList>
            <person name="Amaro Gonzalez C."/>
        </authorList>
    </citation>
    <scope>NUCLEOTIDE SEQUENCE</scope>
</reference>
<evidence type="ECO:0000313" key="1">
    <source>
        <dbReference type="EMBL" id="JAH19051.1"/>
    </source>
</evidence>
<proteinExistence type="predicted"/>
<name>A0A0E9QQ24_ANGAN</name>
<dbReference type="EMBL" id="GBXM01089526">
    <property type="protein sequence ID" value="JAH19051.1"/>
    <property type="molecule type" value="Transcribed_RNA"/>
</dbReference>
<sequence>MRKGHTENKASSFGCAAVIYAHLLKDIIFLTDTKEERLIIMNYILL</sequence>
<reference evidence="1" key="2">
    <citation type="journal article" date="2015" name="Fish Shellfish Immunol.">
        <title>Early steps in the European eel (Anguilla anguilla)-Vibrio vulnificus interaction in the gills: Role of the RtxA13 toxin.</title>
        <authorList>
            <person name="Callol A."/>
            <person name="Pajuelo D."/>
            <person name="Ebbesson L."/>
            <person name="Teles M."/>
            <person name="MacKenzie S."/>
            <person name="Amaro C."/>
        </authorList>
    </citation>
    <scope>NUCLEOTIDE SEQUENCE</scope>
</reference>
<accession>A0A0E9QQ24</accession>
<organism evidence="1">
    <name type="scientific">Anguilla anguilla</name>
    <name type="common">European freshwater eel</name>
    <name type="synonym">Muraena anguilla</name>
    <dbReference type="NCBI Taxonomy" id="7936"/>
    <lineage>
        <taxon>Eukaryota</taxon>
        <taxon>Metazoa</taxon>
        <taxon>Chordata</taxon>
        <taxon>Craniata</taxon>
        <taxon>Vertebrata</taxon>
        <taxon>Euteleostomi</taxon>
        <taxon>Actinopterygii</taxon>
        <taxon>Neopterygii</taxon>
        <taxon>Teleostei</taxon>
        <taxon>Anguilliformes</taxon>
        <taxon>Anguillidae</taxon>
        <taxon>Anguilla</taxon>
    </lineage>
</organism>
<protein>
    <submittedName>
        <fullName evidence="1">Uncharacterized protein</fullName>
    </submittedName>
</protein>
<dbReference type="AlphaFoldDB" id="A0A0E9QQ24"/>